<feature type="domain" description="Spore germination GerAC-like C-terminal" evidence="9">
    <location>
        <begin position="213"/>
        <end position="375"/>
    </location>
</feature>
<name>A0ABS2DM88_9BACI</name>
<dbReference type="Pfam" id="PF25198">
    <property type="entry name" value="Spore_GerAC_N"/>
    <property type="match status" value="1"/>
</dbReference>
<dbReference type="Proteomes" id="UP001518925">
    <property type="component" value="Unassembled WGS sequence"/>
</dbReference>
<dbReference type="EMBL" id="JAFELM010000043">
    <property type="protein sequence ID" value="MBM6619609.1"/>
    <property type="molecule type" value="Genomic_DNA"/>
</dbReference>
<evidence type="ECO:0000313" key="12">
    <source>
        <dbReference type="Proteomes" id="UP001518925"/>
    </source>
</evidence>
<gene>
    <name evidence="11" type="ORF">JR050_18255</name>
</gene>
<evidence type="ECO:0000313" key="11">
    <source>
        <dbReference type="EMBL" id="MBM6619609.1"/>
    </source>
</evidence>
<dbReference type="InterPro" id="IPR008844">
    <property type="entry name" value="Spore_GerAC-like"/>
</dbReference>
<dbReference type="InterPro" id="IPR046953">
    <property type="entry name" value="Spore_GerAC-like_C"/>
</dbReference>
<keyword evidence="6" id="KW-0564">Palmitate</keyword>
<evidence type="ECO:0000256" key="2">
    <source>
        <dbReference type="ARBA" id="ARBA00007886"/>
    </source>
</evidence>
<evidence type="ECO:0000256" key="8">
    <source>
        <dbReference type="SAM" id="MobiDB-lite"/>
    </source>
</evidence>
<evidence type="ECO:0000259" key="9">
    <source>
        <dbReference type="Pfam" id="PF05504"/>
    </source>
</evidence>
<keyword evidence="12" id="KW-1185">Reference proteome</keyword>
<dbReference type="PANTHER" id="PTHR35789:SF1">
    <property type="entry name" value="SPORE GERMINATION PROTEIN B3"/>
    <property type="match status" value="1"/>
</dbReference>
<evidence type="ECO:0000256" key="3">
    <source>
        <dbReference type="ARBA" id="ARBA00022544"/>
    </source>
</evidence>
<dbReference type="InterPro" id="IPR057336">
    <property type="entry name" value="GerAC_N"/>
</dbReference>
<comment type="similarity">
    <text evidence="2">Belongs to the GerABKC lipoprotein family.</text>
</comment>
<organism evidence="11 12">
    <name type="scientific">Bacillus suaedaesalsae</name>
    <dbReference type="NCBI Taxonomy" id="2810349"/>
    <lineage>
        <taxon>Bacteria</taxon>
        <taxon>Bacillati</taxon>
        <taxon>Bacillota</taxon>
        <taxon>Bacilli</taxon>
        <taxon>Bacillales</taxon>
        <taxon>Bacillaceae</taxon>
        <taxon>Bacillus</taxon>
    </lineage>
</organism>
<dbReference type="Gene3D" id="3.30.300.210">
    <property type="entry name" value="Nutrient germinant receptor protein C, domain 3"/>
    <property type="match status" value="1"/>
</dbReference>
<accession>A0ABS2DM88</accession>
<evidence type="ECO:0000256" key="6">
    <source>
        <dbReference type="ARBA" id="ARBA00023139"/>
    </source>
</evidence>
<dbReference type="PANTHER" id="PTHR35789">
    <property type="entry name" value="SPORE GERMINATION PROTEIN B3"/>
    <property type="match status" value="1"/>
</dbReference>
<evidence type="ECO:0000256" key="5">
    <source>
        <dbReference type="ARBA" id="ARBA00023136"/>
    </source>
</evidence>
<protein>
    <submittedName>
        <fullName evidence="11">Ger(X)C family spore germination protein</fullName>
    </submittedName>
</protein>
<dbReference type="Pfam" id="PF05504">
    <property type="entry name" value="Spore_GerAC"/>
    <property type="match status" value="1"/>
</dbReference>
<reference evidence="11 12" key="1">
    <citation type="submission" date="2021-02" db="EMBL/GenBank/DDBJ databases">
        <title>Bacillus sp. RD4P76, an endophyte from a halophyte.</title>
        <authorList>
            <person name="Sun J.-Q."/>
        </authorList>
    </citation>
    <scope>NUCLEOTIDE SEQUENCE [LARGE SCALE GENOMIC DNA]</scope>
    <source>
        <strain evidence="11 12">RD4P76</strain>
    </source>
</reference>
<keyword evidence="5" id="KW-0472">Membrane</keyword>
<dbReference type="RefSeq" id="WP_204205079.1">
    <property type="nucleotide sequence ID" value="NZ_JAFELM010000043.1"/>
</dbReference>
<feature type="domain" description="Spore germination protein N-terminal" evidence="10">
    <location>
        <begin position="22"/>
        <end position="194"/>
    </location>
</feature>
<feature type="region of interest" description="Disordered" evidence="8">
    <location>
        <begin position="57"/>
        <end position="76"/>
    </location>
</feature>
<feature type="compositionally biased region" description="Gly residues" evidence="8">
    <location>
        <begin position="58"/>
        <end position="71"/>
    </location>
</feature>
<comment type="subcellular location">
    <subcellularLocation>
        <location evidence="1">Membrane</location>
        <topology evidence="1">Lipid-anchor</topology>
    </subcellularLocation>
</comment>
<proteinExistence type="inferred from homology"/>
<evidence type="ECO:0000256" key="4">
    <source>
        <dbReference type="ARBA" id="ARBA00022729"/>
    </source>
</evidence>
<keyword evidence="4" id="KW-0732">Signal</keyword>
<dbReference type="PROSITE" id="PS51257">
    <property type="entry name" value="PROKAR_LIPOPROTEIN"/>
    <property type="match status" value="1"/>
</dbReference>
<comment type="caution">
    <text evidence="11">The sequence shown here is derived from an EMBL/GenBank/DDBJ whole genome shotgun (WGS) entry which is preliminary data.</text>
</comment>
<evidence type="ECO:0000256" key="7">
    <source>
        <dbReference type="ARBA" id="ARBA00023288"/>
    </source>
</evidence>
<sequence length="385" mass="42702">MKKLQITLIICISLILLTGCWDRTEVNDMAFVTATGFDKADENSFRISVQVPLPSAMGGSGSSGGGGGTTGGPSYVDSELGRNIRESNDHLQQRMSRKLFFGHRRILVFGEAMARGGFEKSLQLVLEQPQSRLSTYVLVTEGKAVDILTASPHLEKLSSEAMREIVKAGRAVTVKDVLNDIGLEGKDPVIPVVKTVKTKNGKSKEDKEELAVEGMGVFKGDKLSYFANKEESSGALWLLDGMENKTFTFPVRQDDELNVQIDRVNVRTDYKIINGLPSFTVKIITDADMMQNEAQLQLGDLKAYELATSSMEKQIIKEVKALFDHSMDEGIDVFGLGLHVVIKDNVLWEEKLKKHWRELLPDIEVKVEAKAEIEQVLNSGIQIRE</sequence>
<keyword evidence="7" id="KW-0449">Lipoprotein</keyword>
<evidence type="ECO:0000256" key="1">
    <source>
        <dbReference type="ARBA" id="ARBA00004635"/>
    </source>
</evidence>
<keyword evidence="3" id="KW-0309">Germination</keyword>
<evidence type="ECO:0000259" key="10">
    <source>
        <dbReference type="Pfam" id="PF25198"/>
    </source>
</evidence>
<dbReference type="InterPro" id="IPR038501">
    <property type="entry name" value="Spore_GerAC_C_sf"/>
</dbReference>
<dbReference type="NCBIfam" id="TIGR02887">
    <property type="entry name" value="spore_ger_x_C"/>
    <property type="match status" value="1"/>
</dbReference>